<comment type="caution">
    <text evidence="1">The sequence shown here is derived from an EMBL/GenBank/DDBJ whole genome shotgun (WGS) entry which is preliminary data.</text>
</comment>
<dbReference type="AlphaFoldDB" id="A0A397S7M6"/>
<proteinExistence type="predicted"/>
<keyword evidence="2" id="KW-1185">Reference proteome</keyword>
<dbReference type="EMBL" id="QKYT01002218">
    <property type="protein sequence ID" value="RIA78731.1"/>
    <property type="molecule type" value="Genomic_DNA"/>
</dbReference>
<gene>
    <name evidence="1" type="ORF">C1645_851095</name>
</gene>
<accession>A0A397S7M6</accession>
<dbReference type="Proteomes" id="UP000265703">
    <property type="component" value="Unassembled WGS sequence"/>
</dbReference>
<name>A0A397S7M6_9GLOM</name>
<dbReference type="STRING" id="658196.A0A397S7M6"/>
<organism evidence="1 2">
    <name type="scientific">Glomus cerebriforme</name>
    <dbReference type="NCBI Taxonomy" id="658196"/>
    <lineage>
        <taxon>Eukaryota</taxon>
        <taxon>Fungi</taxon>
        <taxon>Fungi incertae sedis</taxon>
        <taxon>Mucoromycota</taxon>
        <taxon>Glomeromycotina</taxon>
        <taxon>Glomeromycetes</taxon>
        <taxon>Glomerales</taxon>
        <taxon>Glomeraceae</taxon>
        <taxon>Glomus</taxon>
    </lineage>
</organism>
<feature type="non-terminal residue" evidence="1">
    <location>
        <position position="1"/>
    </location>
</feature>
<sequence length="270" mass="32486">NNDTDSYNYEEPESLFSRKIQIQREEEHIDNFYTPDRVREYDDVNSEYESRKQQTQRREFDPVRPGSFRKVVNTDIYNYEETDTSSWEQPAPREQYADNFNPTNTSDKIRKRYSENDNINISDYEEKEALIWKQQTQNREYRDYSQPERIRITNREVKEILSQDQQIQEITNEFGPVDMPNEYSENNNNNAHEPEASSWRNSINQNLYIDDSDDEQVSMPDGVWMVPPRINLFDILGEKKINLRRIQDSTNTHMTYNRKDEVCMIYVNIL</sequence>
<evidence type="ECO:0000313" key="1">
    <source>
        <dbReference type="EMBL" id="RIA78731.1"/>
    </source>
</evidence>
<reference evidence="1 2" key="1">
    <citation type="submission" date="2018-06" db="EMBL/GenBank/DDBJ databases">
        <title>Comparative genomics reveals the genomic features of Rhizophagus irregularis, R. cerebriforme, R. diaphanum and Gigaspora rosea, and their symbiotic lifestyle signature.</title>
        <authorList>
            <person name="Morin E."/>
            <person name="San Clemente H."/>
            <person name="Chen E.C.H."/>
            <person name="De La Providencia I."/>
            <person name="Hainaut M."/>
            <person name="Kuo A."/>
            <person name="Kohler A."/>
            <person name="Murat C."/>
            <person name="Tang N."/>
            <person name="Roy S."/>
            <person name="Loubradou J."/>
            <person name="Henrissat B."/>
            <person name="Grigoriev I.V."/>
            <person name="Corradi N."/>
            <person name="Roux C."/>
            <person name="Martin F.M."/>
        </authorList>
    </citation>
    <scope>NUCLEOTIDE SEQUENCE [LARGE SCALE GENOMIC DNA]</scope>
    <source>
        <strain evidence="1 2">DAOM 227022</strain>
    </source>
</reference>
<protein>
    <submittedName>
        <fullName evidence="1">Uncharacterized protein</fullName>
    </submittedName>
</protein>
<evidence type="ECO:0000313" key="2">
    <source>
        <dbReference type="Proteomes" id="UP000265703"/>
    </source>
</evidence>